<keyword evidence="2" id="KW-1185">Reference proteome</keyword>
<dbReference type="HOGENOM" id="CLU_2424502_0_0_10"/>
<dbReference type="Proteomes" id="UP000003460">
    <property type="component" value="Unassembled WGS sequence"/>
</dbReference>
<accession>C9LH76</accession>
<name>C9LH76_9BACT</name>
<dbReference type="AlphaFoldDB" id="C9LH76"/>
<evidence type="ECO:0000313" key="2">
    <source>
        <dbReference type="Proteomes" id="UP000003460"/>
    </source>
</evidence>
<dbReference type="EMBL" id="ACIJ02000018">
    <property type="protein sequence ID" value="EEX72034.1"/>
    <property type="molecule type" value="Genomic_DNA"/>
</dbReference>
<organism evidence="1 2">
    <name type="scientific">Alloprevotella tannerae ATCC 51259</name>
    <dbReference type="NCBI Taxonomy" id="626522"/>
    <lineage>
        <taxon>Bacteria</taxon>
        <taxon>Pseudomonadati</taxon>
        <taxon>Bacteroidota</taxon>
        <taxon>Bacteroidia</taxon>
        <taxon>Bacteroidales</taxon>
        <taxon>Prevotellaceae</taxon>
        <taxon>Alloprevotella</taxon>
    </lineage>
</organism>
<sequence length="91" mass="10464">MLTHSVNAATNQGFNGNPVGLVFQKHAVLRVKGASHFYENAQKSNLKTEKKFKKARFHRRFSYKTTPPYALRFTHLRTLAKLSPMIVETFL</sequence>
<gene>
    <name evidence="1" type="ORF">GCWU000325_01577</name>
</gene>
<evidence type="ECO:0000313" key="1">
    <source>
        <dbReference type="EMBL" id="EEX72034.1"/>
    </source>
</evidence>
<protein>
    <submittedName>
        <fullName evidence="1">Uncharacterized protein</fullName>
    </submittedName>
</protein>
<reference evidence="1" key="1">
    <citation type="submission" date="2009-09" db="EMBL/GenBank/DDBJ databases">
        <authorList>
            <person name="Weinstock G."/>
            <person name="Sodergren E."/>
            <person name="Clifton S."/>
            <person name="Fulton L."/>
            <person name="Fulton B."/>
            <person name="Courtney L."/>
            <person name="Fronick C."/>
            <person name="Harrison M."/>
            <person name="Strong C."/>
            <person name="Farmer C."/>
            <person name="Delahaunty K."/>
            <person name="Markovic C."/>
            <person name="Hall O."/>
            <person name="Minx P."/>
            <person name="Tomlinson C."/>
            <person name="Mitreva M."/>
            <person name="Nelson J."/>
            <person name="Hou S."/>
            <person name="Wollam A."/>
            <person name="Pepin K.H."/>
            <person name="Johnson M."/>
            <person name="Bhonagiri V."/>
            <person name="Nash W.E."/>
            <person name="Warren W."/>
            <person name="Chinwalla A."/>
            <person name="Mardis E.R."/>
            <person name="Wilson R.K."/>
        </authorList>
    </citation>
    <scope>NUCLEOTIDE SEQUENCE [LARGE SCALE GENOMIC DNA]</scope>
    <source>
        <strain evidence="1">ATCC 51259</strain>
    </source>
</reference>
<comment type="caution">
    <text evidence="1">The sequence shown here is derived from an EMBL/GenBank/DDBJ whole genome shotgun (WGS) entry which is preliminary data.</text>
</comment>
<proteinExistence type="predicted"/>